<dbReference type="AlphaFoldDB" id="A0A239C2C8"/>
<dbReference type="RefSeq" id="WP_089397453.1">
    <property type="nucleotide sequence ID" value="NZ_FZOT01000001.1"/>
</dbReference>
<dbReference type="Proteomes" id="UP000198284">
    <property type="component" value="Unassembled WGS sequence"/>
</dbReference>
<keyword evidence="3" id="KW-1185">Reference proteome</keyword>
<keyword evidence="2" id="KW-0808">Transferase</keyword>
<reference evidence="2 3" key="1">
    <citation type="submission" date="2017-06" db="EMBL/GenBank/DDBJ databases">
        <authorList>
            <person name="Kim H.J."/>
            <person name="Triplett B.A."/>
        </authorList>
    </citation>
    <scope>NUCLEOTIDE SEQUENCE [LARGE SCALE GENOMIC DNA]</scope>
    <source>
        <strain evidence="2 3">U15</strain>
    </source>
</reference>
<proteinExistence type="predicted"/>
<dbReference type="EMBL" id="FZOT01000001">
    <property type="protein sequence ID" value="SNS14417.1"/>
    <property type="molecule type" value="Genomic_DNA"/>
</dbReference>
<organism evidence="2 3">
    <name type="scientific">Noviherbaspirillum humi</name>
    <dbReference type="NCBI Taxonomy" id="1688639"/>
    <lineage>
        <taxon>Bacteria</taxon>
        <taxon>Pseudomonadati</taxon>
        <taxon>Pseudomonadota</taxon>
        <taxon>Betaproteobacteria</taxon>
        <taxon>Burkholderiales</taxon>
        <taxon>Oxalobacteraceae</taxon>
        <taxon>Noviherbaspirillum</taxon>
    </lineage>
</organism>
<dbReference type="GO" id="GO:0016758">
    <property type="term" value="F:hexosyltransferase activity"/>
    <property type="evidence" value="ECO:0007669"/>
    <property type="project" value="InterPro"/>
</dbReference>
<evidence type="ECO:0000259" key="1">
    <source>
        <dbReference type="Pfam" id="PF04101"/>
    </source>
</evidence>
<accession>A0A239C2C8</accession>
<dbReference type="Pfam" id="PF04101">
    <property type="entry name" value="Glyco_tran_28_C"/>
    <property type="match status" value="1"/>
</dbReference>
<dbReference type="Gene3D" id="3.40.50.2000">
    <property type="entry name" value="Glycogen Phosphorylase B"/>
    <property type="match status" value="1"/>
</dbReference>
<dbReference type="OrthoDB" id="7186565at2"/>
<sequence length="177" mass="19346">MIFLTVGTQLPFDRLVAAVDDWAALNPEVELFGQIGAGDYKPLHFRHADYLTPEAADNHFRRASLIVSHAGMGSILTALKYRKSILMLPRRAALGEHRNDHQLATAKWLGQRPGIVVAEETADVGRLLDRRESFGGGDAIGDFAETGLILRLQDFVSMRREPGVEPSARGDAAKDAG</sequence>
<dbReference type="InterPro" id="IPR007235">
    <property type="entry name" value="Glyco_trans_28_C"/>
</dbReference>
<gene>
    <name evidence="2" type="ORF">SAMN06265795_101223</name>
</gene>
<protein>
    <submittedName>
        <fullName evidence="2">UDP-N-acetylglucosamine transferase subunit ALG13</fullName>
    </submittedName>
</protein>
<evidence type="ECO:0000313" key="2">
    <source>
        <dbReference type="EMBL" id="SNS14417.1"/>
    </source>
</evidence>
<name>A0A239C2C8_9BURK</name>
<dbReference type="SUPFAM" id="SSF53756">
    <property type="entry name" value="UDP-Glycosyltransferase/glycogen phosphorylase"/>
    <property type="match status" value="1"/>
</dbReference>
<evidence type="ECO:0000313" key="3">
    <source>
        <dbReference type="Proteomes" id="UP000198284"/>
    </source>
</evidence>
<feature type="domain" description="Glycosyl transferase family 28 C-terminal" evidence="1">
    <location>
        <begin position="1"/>
        <end position="108"/>
    </location>
</feature>